<dbReference type="Proteomes" id="UP000647017">
    <property type="component" value="Unassembled WGS sequence"/>
</dbReference>
<reference evidence="1 2" key="1">
    <citation type="submission" date="2021-01" db="EMBL/GenBank/DDBJ databases">
        <title>Whole genome shotgun sequence of Verrucosispora andamanensis NBRC 109075.</title>
        <authorList>
            <person name="Komaki H."/>
            <person name="Tamura T."/>
        </authorList>
    </citation>
    <scope>NUCLEOTIDE SEQUENCE [LARGE SCALE GENOMIC DNA]</scope>
    <source>
        <strain evidence="1 2">NBRC 109075</strain>
    </source>
</reference>
<keyword evidence="2" id="KW-1185">Reference proteome</keyword>
<comment type="caution">
    <text evidence="1">The sequence shown here is derived from an EMBL/GenBank/DDBJ whole genome shotgun (WGS) entry which is preliminary data.</text>
</comment>
<dbReference type="RefSeq" id="WP_204009320.1">
    <property type="nucleotide sequence ID" value="NZ_BOOZ01000024.1"/>
</dbReference>
<name>A0ABQ4HYH5_9ACTN</name>
<sequence length="87" mass="9231">MTGPAVAPAEPTPVVLRLLRRGTWTFVRVDYAALYCDDLVEIAGQQLSAVSGGPVASVWVTVDVRELPQLVVGTVDTWVPPAGYPAP</sequence>
<organism evidence="1 2">
    <name type="scientific">Micromonospora andamanensis</name>
    <dbReference type="NCBI Taxonomy" id="1287068"/>
    <lineage>
        <taxon>Bacteria</taxon>
        <taxon>Bacillati</taxon>
        <taxon>Actinomycetota</taxon>
        <taxon>Actinomycetes</taxon>
        <taxon>Micromonosporales</taxon>
        <taxon>Micromonosporaceae</taxon>
        <taxon>Micromonospora</taxon>
    </lineage>
</organism>
<gene>
    <name evidence="1" type="ORF">Van01_39270</name>
</gene>
<evidence type="ECO:0000313" key="1">
    <source>
        <dbReference type="EMBL" id="GIJ10713.1"/>
    </source>
</evidence>
<proteinExistence type="predicted"/>
<protein>
    <submittedName>
        <fullName evidence="1">Uncharacterized protein</fullName>
    </submittedName>
</protein>
<evidence type="ECO:0000313" key="2">
    <source>
        <dbReference type="Proteomes" id="UP000647017"/>
    </source>
</evidence>
<accession>A0ABQ4HYH5</accession>
<dbReference type="EMBL" id="BOOZ01000024">
    <property type="protein sequence ID" value="GIJ10713.1"/>
    <property type="molecule type" value="Genomic_DNA"/>
</dbReference>